<dbReference type="EMBL" id="ML986511">
    <property type="protein sequence ID" value="KAF2273270.1"/>
    <property type="molecule type" value="Genomic_DNA"/>
</dbReference>
<reference evidence="2" key="1">
    <citation type="journal article" date="2020" name="Stud. Mycol.">
        <title>101 Dothideomycetes genomes: a test case for predicting lifestyles and emergence of pathogens.</title>
        <authorList>
            <person name="Haridas S."/>
            <person name="Albert R."/>
            <person name="Binder M."/>
            <person name="Bloem J."/>
            <person name="Labutti K."/>
            <person name="Salamov A."/>
            <person name="Andreopoulos B."/>
            <person name="Baker S."/>
            <person name="Barry K."/>
            <person name="Bills G."/>
            <person name="Bluhm B."/>
            <person name="Cannon C."/>
            <person name="Castanera R."/>
            <person name="Culley D."/>
            <person name="Daum C."/>
            <person name="Ezra D."/>
            <person name="Gonzalez J."/>
            <person name="Henrissat B."/>
            <person name="Kuo A."/>
            <person name="Liang C."/>
            <person name="Lipzen A."/>
            <person name="Lutzoni F."/>
            <person name="Magnuson J."/>
            <person name="Mondo S."/>
            <person name="Nolan M."/>
            <person name="Ohm R."/>
            <person name="Pangilinan J."/>
            <person name="Park H.-J."/>
            <person name="Ramirez L."/>
            <person name="Alfaro M."/>
            <person name="Sun H."/>
            <person name="Tritt A."/>
            <person name="Yoshinaga Y."/>
            <person name="Zwiers L.-H."/>
            <person name="Turgeon B."/>
            <person name="Goodwin S."/>
            <person name="Spatafora J."/>
            <person name="Crous P."/>
            <person name="Grigoriev I."/>
        </authorList>
    </citation>
    <scope>NUCLEOTIDE SEQUENCE</scope>
    <source>
        <strain evidence="2">CBS 379.55</strain>
    </source>
</reference>
<proteinExistence type="predicted"/>
<evidence type="ECO:0000313" key="2">
    <source>
        <dbReference type="EMBL" id="KAF2273270.1"/>
    </source>
</evidence>
<sequence>MGPIACTCILVTFFVRTVLPSTATHCNPWEAKLSKSKPSLILQSPHPILTAQTRIILQLEMLTTRYPRLPAFSATGAKPITKNLNPPYAFPPHFYLNNNFNP</sequence>
<keyword evidence="3" id="KW-1185">Reference proteome</keyword>
<gene>
    <name evidence="2" type="ORF">EI97DRAFT_436148</name>
</gene>
<protein>
    <recommendedName>
        <fullName evidence="4">Secreted protein</fullName>
    </recommendedName>
</protein>
<evidence type="ECO:0000256" key="1">
    <source>
        <dbReference type="SAM" id="SignalP"/>
    </source>
</evidence>
<keyword evidence="1" id="KW-0732">Signal</keyword>
<accession>A0A6A6J9K8</accession>
<feature type="chain" id="PRO_5025679079" description="Secreted protein" evidence="1">
    <location>
        <begin position="21"/>
        <end position="102"/>
    </location>
</feature>
<dbReference type="Proteomes" id="UP000800097">
    <property type="component" value="Unassembled WGS sequence"/>
</dbReference>
<dbReference type="AlphaFoldDB" id="A0A6A6J9K8"/>
<organism evidence="2 3">
    <name type="scientific">Westerdykella ornata</name>
    <dbReference type="NCBI Taxonomy" id="318751"/>
    <lineage>
        <taxon>Eukaryota</taxon>
        <taxon>Fungi</taxon>
        <taxon>Dikarya</taxon>
        <taxon>Ascomycota</taxon>
        <taxon>Pezizomycotina</taxon>
        <taxon>Dothideomycetes</taxon>
        <taxon>Pleosporomycetidae</taxon>
        <taxon>Pleosporales</taxon>
        <taxon>Sporormiaceae</taxon>
        <taxon>Westerdykella</taxon>
    </lineage>
</organism>
<evidence type="ECO:0008006" key="4">
    <source>
        <dbReference type="Google" id="ProtNLM"/>
    </source>
</evidence>
<dbReference type="GeneID" id="54552205"/>
<dbReference type="RefSeq" id="XP_033650809.1">
    <property type="nucleotide sequence ID" value="XM_033799030.1"/>
</dbReference>
<feature type="signal peptide" evidence="1">
    <location>
        <begin position="1"/>
        <end position="20"/>
    </location>
</feature>
<evidence type="ECO:0000313" key="3">
    <source>
        <dbReference type="Proteomes" id="UP000800097"/>
    </source>
</evidence>
<name>A0A6A6J9K8_WESOR</name>